<protein>
    <submittedName>
        <fullName evidence="1">Uncharacterized protein</fullName>
    </submittedName>
</protein>
<name>A0A3A1YG34_9GAMM</name>
<dbReference type="RefSeq" id="WP_119532467.1">
    <property type="nucleotide sequence ID" value="NZ_JBHSSP010000001.1"/>
</dbReference>
<keyword evidence="2" id="KW-1185">Reference proteome</keyword>
<evidence type="ECO:0000313" key="2">
    <source>
        <dbReference type="Proteomes" id="UP000265916"/>
    </source>
</evidence>
<evidence type="ECO:0000313" key="1">
    <source>
        <dbReference type="EMBL" id="RIY34997.1"/>
    </source>
</evidence>
<dbReference type="EMBL" id="NRJG01000158">
    <property type="protein sequence ID" value="RIY34997.1"/>
    <property type="molecule type" value="Genomic_DNA"/>
</dbReference>
<accession>A0A3A1YG34</accession>
<reference evidence="1 2" key="1">
    <citation type="submission" date="2017-08" db="EMBL/GenBank/DDBJ databases">
        <title>Reclassification of Bisgaard taxon 37 and 44.</title>
        <authorList>
            <person name="Christensen H."/>
        </authorList>
    </citation>
    <scope>NUCLEOTIDE SEQUENCE [LARGE SCALE GENOMIC DNA]</scope>
    <source>
        <strain evidence="1 2">111</strain>
    </source>
</reference>
<organism evidence="1 2">
    <name type="scientific">Psittacicella hinzii</name>
    <dbReference type="NCBI Taxonomy" id="2028575"/>
    <lineage>
        <taxon>Bacteria</taxon>
        <taxon>Pseudomonadati</taxon>
        <taxon>Pseudomonadota</taxon>
        <taxon>Gammaproteobacteria</taxon>
        <taxon>Pasteurellales</taxon>
        <taxon>Psittacicellaceae</taxon>
        <taxon>Psittacicella</taxon>
    </lineage>
</organism>
<comment type="caution">
    <text evidence="1">The sequence shown here is derived from an EMBL/GenBank/DDBJ whole genome shotgun (WGS) entry which is preliminary data.</text>
</comment>
<dbReference type="Proteomes" id="UP000265916">
    <property type="component" value="Unassembled WGS sequence"/>
</dbReference>
<sequence length="122" mass="14313">MDKKLQKLRQVKTKALWKDLVFRAYKASYGFECSGDSLLIARKNLLFTYLDYYLDKWHKEPPITDLKKIATIISYSIFQMDGLKGIIPLSEPKDQENIKSPSSQGTRVKIMNRETNKLEYFQ</sequence>
<dbReference type="AlphaFoldDB" id="A0A3A1YG34"/>
<dbReference type="OrthoDB" id="9782445at2"/>
<gene>
    <name evidence="1" type="ORF">CKF58_07290</name>
</gene>
<proteinExistence type="predicted"/>